<dbReference type="STRING" id="1333998.M2A_3082"/>
<feature type="transmembrane region" description="Helical" evidence="1">
    <location>
        <begin position="21"/>
        <end position="40"/>
    </location>
</feature>
<keyword evidence="1" id="KW-0472">Membrane</keyword>
<dbReference type="AlphaFoldDB" id="A0A081BEW5"/>
<comment type="caution">
    <text evidence="2">The sequence shown here is derived from an EMBL/GenBank/DDBJ whole genome shotgun (WGS) entry which is preliminary data.</text>
</comment>
<keyword evidence="3" id="KW-1185">Reference proteome</keyword>
<evidence type="ECO:0000313" key="3">
    <source>
        <dbReference type="Proteomes" id="UP000028702"/>
    </source>
</evidence>
<protein>
    <submittedName>
        <fullName evidence="2">Conserved protein</fullName>
    </submittedName>
</protein>
<feature type="transmembrane region" description="Helical" evidence="1">
    <location>
        <begin position="138"/>
        <end position="159"/>
    </location>
</feature>
<organism evidence="2 3">
    <name type="scientific">Tepidicaulis marinus</name>
    <dbReference type="NCBI Taxonomy" id="1333998"/>
    <lineage>
        <taxon>Bacteria</taxon>
        <taxon>Pseudomonadati</taxon>
        <taxon>Pseudomonadota</taxon>
        <taxon>Alphaproteobacteria</taxon>
        <taxon>Hyphomicrobiales</taxon>
        <taxon>Parvibaculaceae</taxon>
        <taxon>Tepidicaulis</taxon>
    </lineage>
</organism>
<proteinExistence type="predicted"/>
<keyword evidence="1" id="KW-1133">Transmembrane helix</keyword>
<gene>
    <name evidence="2" type="ORF">M2A_3082</name>
</gene>
<evidence type="ECO:0000313" key="2">
    <source>
        <dbReference type="EMBL" id="GAK46583.1"/>
    </source>
</evidence>
<feature type="transmembrane region" description="Helical" evidence="1">
    <location>
        <begin position="46"/>
        <end position="65"/>
    </location>
</feature>
<sequence length="304" mass="32851">MAKDFSDGIKLSQPRPYLTRMMLFLALVGFLLLILAPRIMDAFLANPGLNGLIVGTLFIGMLYAFRQVLQLGPEVKWVNAFRRADPGLALPPAPQLLAPMATMLGNRKGRMTLSAGSMRAMLDSIGSRLDEQREISRYMIGLLIFLGLLGTFWGLLITVSSVGDTLQSLNVEATDSASVFTSLREGLQAPLRGMGTAFSSSLFGLTGSLILGFLDLQAGQAQNRFYNELEEWLSTVTNVIDVPATAGENTTPEQASLLALAGQIAALTEQLHAEQRLVRELAENQAAIRPALEELAGSLKKRGS</sequence>
<name>A0A081BEW5_9HYPH</name>
<accession>A0A081BEW5</accession>
<dbReference type="eggNOG" id="COG1511">
    <property type="taxonomic scope" value="Bacteria"/>
</dbReference>
<dbReference type="EMBL" id="BBIO01000021">
    <property type="protein sequence ID" value="GAK46583.1"/>
    <property type="molecule type" value="Genomic_DNA"/>
</dbReference>
<feature type="transmembrane region" description="Helical" evidence="1">
    <location>
        <begin position="193"/>
        <end position="214"/>
    </location>
</feature>
<keyword evidence="1" id="KW-0812">Transmembrane</keyword>
<dbReference type="Proteomes" id="UP000028702">
    <property type="component" value="Unassembled WGS sequence"/>
</dbReference>
<evidence type="ECO:0000256" key="1">
    <source>
        <dbReference type="SAM" id="Phobius"/>
    </source>
</evidence>
<reference evidence="2 3" key="1">
    <citation type="submission" date="2014-07" db="EMBL/GenBank/DDBJ databases">
        <title>Tepidicaulis marinum gen. nov., sp. nov., a novel marine bacterium denitrifying nitrate to nitrous oxide strictly under microaerobic conditions.</title>
        <authorList>
            <person name="Takeuchi M."/>
            <person name="Yamagishi T."/>
            <person name="Kamagata Y."/>
            <person name="Oshima K."/>
            <person name="Hattori M."/>
            <person name="Katayama T."/>
            <person name="Hanada S."/>
            <person name="Tamaki H."/>
            <person name="Marumo K."/>
            <person name="Maeda H."/>
            <person name="Nedachi M."/>
            <person name="Iwasaki W."/>
            <person name="Suwa Y."/>
            <person name="Sakata S."/>
        </authorList>
    </citation>
    <scope>NUCLEOTIDE SEQUENCE [LARGE SCALE GENOMIC DNA]</scope>
    <source>
        <strain evidence="2 3">MA2</strain>
    </source>
</reference>